<dbReference type="Proteomes" id="UP000253606">
    <property type="component" value="Chromosome"/>
</dbReference>
<accession>A0A2Z5G7U4</accession>
<reference evidence="1 2" key="1">
    <citation type="journal article" date="2018" name="Front. Microbiol.">
        <title>Hydrolytic Capabilities as a Key to Environmental Success: Chitinolytic and Cellulolytic Acidobacteria From Acidic Sub-arctic Soils and Boreal Peatlands.</title>
        <authorList>
            <person name="Belova S.E."/>
            <person name="Ravin N.V."/>
            <person name="Pankratov T.A."/>
            <person name="Rakitin A.L."/>
            <person name="Ivanova A.A."/>
            <person name="Beletsky A.V."/>
            <person name="Mardanov A.V."/>
            <person name="Sinninghe Damste J.S."/>
            <person name="Dedysh S.N."/>
        </authorList>
    </citation>
    <scope>NUCLEOTIDE SEQUENCE [LARGE SCALE GENOMIC DNA]</scope>
    <source>
        <strain evidence="1 2">SBC82</strain>
    </source>
</reference>
<keyword evidence="2" id="KW-1185">Reference proteome</keyword>
<gene>
    <name evidence="1" type="ORF">ACPOL_5398</name>
</gene>
<proteinExistence type="predicted"/>
<dbReference type="EMBL" id="CP030840">
    <property type="protein sequence ID" value="AXC14646.1"/>
    <property type="molecule type" value="Genomic_DNA"/>
</dbReference>
<organism evidence="1 2">
    <name type="scientific">Acidisarcina polymorpha</name>
    <dbReference type="NCBI Taxonomy" id="2211140"/>
    <lineage>
        <taxon>Bacteria</taxon>
        <taxon>Pseudomonadati</taxon>
        <taxon>Acidobacteriota</taxon>
        <taxon>Terriglobia</taxon>
        <taxon>Terriglobales</taxon>
        <taxon>Acidobacteriaceae</taxon>
        <taxon>Acidisarcina</taxon>
    </lineage>
</organism>
<evidence type="ECO:0000313" key="2">
    <source>
        <dbReference type="Proteomes" id="UP000253606"/>
    </source>
</evidence>
<evidence type="ECO:0000313" key="1">
    <source>
        <dbReference type="EMBL" id="AXC14646.1"/>
    </source>
</evidence>
<dbReference type="AlphaFoldDB" id="A0A2Z5G7U4"/>
<dbReference type="KEGG" id="abas:ACPOL_5398"/>
<protein>
    <submittedName>
        <fullName evidence="1">Uncharacterized protein</fullName>
    </submittedName>
</protein>
<name>A0A2Z5G7U4_9BACT</name>
<sequence>MKCADRRERSLTRENLGTDLVEALNVTGTRETVTIMPGVLGNEKALVTTREFWHSPD</sequence>